<sequence length="295" mass="32619">MNDGYRDEFMSASDGLRLHVRIYGNRPSGHLPVVCLPGLARTAADFHELSIALASDSRRPRRVIAVDYRGRGLSEWDKDWTHYDPQVEVDDLIQVLTALGVPQAIFVGTSRGGLLIMALAVARAGIIQGAVLNDVGPVLDPRGLIRIRGYIGKLPTPADFREAVGILKLLSNAQFPTLGDADWDLLARRTWVEEKGKLIPAYDPALVRTLESVDLEEPLPDLWNYCDLLRHVPLLTIRGANSDILSEATLSAMQARYPKMEALTIPDQGHTPLTWEPAVMKAILRFVQSIDTQEA</sequence>
<protein>
    <submittedName>
        <fullName evidence="2">Pimeloyl-ACP methyl ester carboxylesterase</fullName>
    </submittedName>
</protein>
<dbReference type="Proteomes" id="UP000248021">
    <property type="component" value="Unassembled WGS sequence"/>
</dbReference>
<dbReference type="AlphaFoldDB" id="A0A2V3UB69"/>
<gene>
    <name evidence="2" type="ORF">C7450_103253</name>
</gene>
<dbReference type="Pfam" id="PF12697">
    <property type="entry name" value="Abhydrolase_6"/>
    <property type="match status" value="1"/>
</dbReference>
<dbReference type="SUPFAM" id="SSF53474">
    <property type="entry name" value="alpha/beta-Hydrolases"/>
    <property type="match status" value="1"/>
</dbReference>
<accession>A0A2V3UB69</accession>
<dbReference type="InterPro" id="IPR000073">
    <property type="entry name" value="AB_hydrolase_1"/>
</dbReference>
<feature type="domain" description="AB hydrolase-1" evidence="1">
    <location>
        <begin position="33"/>
        <end position="273"/>
    </location>
</feature>
<dbReference type="PANTHER" id="PTHR43194:SF2">
    <property type="entry name" value="PEROXISOMAL MEMBRANE PROTEIN LPX1"/>
    <property type="match status" value="1"/>
</dbReference>
<organism evidence="2 3">
    <name type="scientific">Chelatococcus asaccharovorans</name>
    <dbReference type="NCBI Taxonomy" id="28210"/>
    <lineage>
        <taxon>Bacteria</taxon>
        <taxon>Pseudomonadati</taxon>
        <taxon>Pseudomonadota</taxon>
        <taxon>Alphaproteobacteria</taxon>
        <taxon>Hyphomicrobiales</taxon>
        <taxon>Chelatococcaceae</taxon>
        <taxon>Chelatococcus</taxon>
    </lineage>
</organism>
<evidence type="ECO:0000313" key="2">
    <source>
        <dbReference type="EMBL" id="PXW61735.1"/>
    </source>
</evidence>
<dbReference type="PANTHER" id="PTHR43194">
    <property type="entry name" value="HYDROLASE ALPHA/BETA FOLD FAMILY"/>
    <property type="match status" value="1"/>
</dbReference>
<evidence type="ECO:0000313" key="3">
    <source>
        <dbReference type="Proteomes" id="UP000248021"/>
    </source>
</evidence>
<proteinExistence type="predicted"/>
<dbReference type="Gene3D" id="3.40.50.1820">
    <property type="entry name" value="alpha/beta hydrolase"/>
    <property type="match status" value="1"/>
</dbReference>
<reference evidence="2 3" key="1">
    <citation type="submission" date="2018-05" db="EMBL/GenBank/DDBJ databases">
        <title>Genomic Encyclopedia of Type Strains, Phase IV (KMG-IV): sequencing the most valuable type-strain genomes for metagenomic binning, comparative biology and taxonomic classification.</title>
        <authorList>
            <person name="Goeker M."/>
        </authorList>
    </citation>
    <scope>NUCLEOTIDE SEQUENCE [LARGE SCALE GENOMIC DNA]</scope>
    <source>
        <strain evidence="2 3">DSM 6462</strain>
    </source>
</reference>
<comment type="caution">
    <text evidence="2">The sequence shown here is derived from an EMBL/GenBank/DDBJ whole genome shotgun (WGS) entry which is preliminary data.</text>
</comment>
<name>A0A2V3UB69_9HYPH</name>
<dbReference type="EMBL" id="QJJK01000003">
    <property type="protein sequence ID" value="PXW61735.1"/>
    <property type="molecule type" value="Genomic_DNA"/>
</dbReference>
<dbReference type="InterPro" id="IPR050228">
    <property type="entry name" value="Carboxylesterase_BioH"/>
</dbReference>
<dbReference type="InterPro" id="IPR029058">
    <property type="entry name" value="AB_hydrolase_fold"/>
</dbReference>
<evidence type="ECO:0000259" key="1">
    <source>
        <dbReference type="Pfam" id="PF12697"/>
    </source>
</evidence>
<keyword evidence="3" id="KW-1185">Reference proteome</keyword>